<proteinExistence type="predicted"/>
<feature type="compositionally biased region" description="Low complexity" evidence="1">
    <location>
        <begin position="35"/>
        <end position="45"/>
    </location>
</feature>
<dbReference type="Proteomes" id="UP000030643">
    <property type="component" value="Unassembled WGS sequence"/>
</dbReference>
<accession>A0A069CWJ4</accession>
<feature type="compositionally biased region" description="Polar residues" evidence="1">
    <location>
        <begin position="46"/>
        <end position="57"/>
    </location>
</feature>
<reference evidence="4" key="1">
    <citation type="journal article" date="2014" name="Genome Announc.">
        <title>Draft genome sequence of Weissella oryzae SG25T, isolated from fermented rice grains.</title>
        <authorList>
            <person name="Tanizawa Y."/>
            <person name="Fujisawa T."/>
            <person name="Mochizuki T."/>
            <person name="Kaminuma E."/>
            <person name="Suzuki Y."/>
            <person name="Nakamura Y."/>
            <person name="Tohno M."/>
        </authorList>
    </citation>
    <scope>NUCLEOTIDE SEQUENCE [LARGE SCALE GENOMIC DNA]</scope>
    <source>
        <strain evidence="4">DSM 25784 / JCM 18191 / LMG 30913 / SG25</strain>
    </source>
</reference>
<evidence type="ECO:0000256" key="1">
    <source>
        <dbReference type="SAM" id="MobiDB-lite"/>
    </source>
</evidence>
<keyword evidence="2" id="KW-0472">Membrane</keyword>
<gene>
    <name evidence="3" type="ORF">WOSG25_160190</name>
</gene>
<organism evidence="3 4">
    <name type="scientific">Weissella oryzae (strain DSM 25784 / JCM 18191 / LMG 30913 / SG25)</name>
    <dbReference type="NCBI Taxonomy" id="1329250"/>
    <lineage>
        <taxon>Bacteria</taxon>
        <taxon>Bacillati</taxon>
        <taxon>Bacillota</taxon>
        <taxon>Bacilli</taxon>
        <taxon>Lactobacillales</taxon>
        <taxon>Lactobacillaceae</taxon>
        <taxon>Weissella</taxon>
    </lineage>
</organism>
<dbReference type="AlphaFoldDB" id="A0A069CWJ4"/>
<sequence length="103" mass="11357">MSAVTLIMFSSLKNVSKAETYRKSDTTIQVKPDGSSSSSASEKSSNTNTIVEPNNENHPMVVIKPEELPETGYYLNWAISVFGIVLVALSAYAWHMTKNKDTK</sequence>
<name>A0A069CWJ4_WEIOS</name>
<keyword evidence="2" id="KW-0812">Transmembrane</keyword>
<feature type="region of interest" description="Disordered" evidence="1">
    <location>
        <begin position="23"/>
        <end position="58"/>
    </location>
</feature>
<feature type="transmembrane region" description="Helical" evidence="2">
    <location>
        <begin position="74"/>
        <end position="94"/>
    </location>
</feature>
<protein>
    <submittedName>
        <fullName evidence="3">2',3'-cyclic-nucleotide 2'-phosphodiesterase/3'-nucleotidase</fullName>
    </submittedName>
</protein>
<keyword evidence="2" id="KW-1133">Transmembrane helix</keyword>
<evidence type="ECO:0000256" key="2">
    <source>
        <dbReference type="SAM" id="Phobius"/>
    </source>
</evidence>
<dbReference type="EMBL" id="DF820499">
    <property type="protein sequence ID" value="GAK31804.1"/>
    <property type="molecule type" value="Genomic_DNA"/>
</dbReference>
<evidence type="ECO:0000313" key="3">
    <source>
        <dbReference type="EMBL" id="GAK31804.1"/>
    </source>
</evidence>
<dbReference type="STRING" id="1329250.WOSG25_160190"/>
<keyword evidence="4" id="KW-1185">Reference proteome</keyword>
<evidence type="ECO:0000313" key="4">
    <source>
        <dbReference type="Proteomes" id="UP000030643"/>
    </source>
</evidence>